<protein>
    <submittedName>
        <fullName evidence="3">Uncharacterized protein</fullName>
    </submittedName>
</protein>
<feature type="compositionally biased region" description="Polar residues" evidence="1">
    <location>
        <begin position="241"/>
        <end position="252"/>
    </location>
</feature>
<organism evidence="3 4">
    <name type="scientific">Phytophthora pseudosyringae</name>
    <dbReference type="NCBI Taxonomy" id="221518"/>
    <lineage>
        <taxon>Eukaryota</taxon>
        <taxon>Sar</taxon>
        <taxon>Stramenopiles</taxon>
        <taxon>Oomycota</taxon>
        <taxon>Peronosporomycetes</taxon>
        <taxon>Peronosporales</taxon>
        <taxon>Peronosporaceae</taxon>
        <taxon>Phytophthora</taxon>
    </lineage>
</organism>
<feature type="compositionally biased region" description="Basic and acidic residues" evidence="1">
    <location>
        <begin position="134"/>
        <end position="145"/>
    </location>
</feature>
<keyword evidence="2" id="KW-0472">Membrane</keyword>
<feature type="compositionally biased region" description="Basic and acidic residues" evidence="1">
    <location>
        <begin position="339"/>
        <end position="356"/>
    </location>
</feature>
<dbReference type="OrthoDB" id="10261361at2759"/>
<dbReference type="EMBL" id="JAGDFM010000064">
    <property type="protein sequence ID" value="KAG7388240.1"/>
    <property type="molecule type" value="Genomic_DNA"/>
</dbReference>
<feature type="compositionally biased region" description="Basic and acidic residues" evidence="1">
    <location>
        <begin position="254"/>
        <end position="271"/>
    </location>
</feature>
<evidence type="ECO:0000256" key="1">
    <source>
        <dbReference type="SAM" id="MobiDB-lite"/>
    </source>
</evidence>
<feature type="transmembrane region" description="Helical" evidence="2">
    <location>
        <begin position="1062"/>
        <end position="1089"/>
    </location>
</feature>
<feature type="transmembrane region" description="Helical" evidence="2">
    <location>
        <begin position="862"/>
        <end position="883"/>
    </location>
</feature>
<sequence>MATQGPPPDGQRRGSSSFFDRVRLAALEMATNEAPMVVPAEEAEPAGDGSQIATTDEEVSGEIAQEVENGVVVVQDSGGAGVSSAAVQDEGEVESVAADDDGSAAKVESEVDEEETQSQVSGKDGEEAGSSADQRGRSEIVEERPALPSPGPLASKPAPTSPKASALFGRFLSAVRQELSPPPSSAGSPNKTSAGDAVLASTGKSLDTKPGGDFAGEKESDDSTHTDAAPVVKPIDVAEANHTNENDGNTDVQEVDKHLMLNNTEDVKAEFTGDGAGSAEGDAATSESVEGKKYGVTSEGSAGRDSDSQPEMKADIAENATITEPVATCDDNLSVGTSHDPHTDTTTPKQEEELVKPIDGPLPVPVEQLKSASSPPPSSSRLFGRLLSAMRTEPSFSPAILGAVETDRASIPGSSSDTREVDNSASSSSGIGGISTPVTHQPASTSLFDRLMSTVLHDGAAPVPRVDDPEPAYIPHAEITVDDSTTTDFGGHDAASSGINQPARVHESPTSDFDAEIATEAAAIEEMVELTLDVGDDEQDDARDLKISTANEHDTVVENHESEPSVTHEIDHVEEHYLEELRTAVQRAGAALFTVLPSQEEAGVSAECFSGIERMKNDGEALSIQHVKELETTGVLMTCANSNAKEGLRASEENLAELRAAVAACCTGRLSWTAMPELLALWSIVHTSVSEGISDEAGEKANVVEPFDIVMAAESKGAMLSLAGLGHEGDEEKVEVDNSLFDEQVAHAALAQAMASLQGSLLVSRHRLGASLQAMREGRAALVGGCLALVNIPLLRFEIARDFFQTAGLFLSGMFKPTLAYFEHQQLPEYVMMLVRGLRGAYTIIAIDISAFIQWMSKFSNAGVFISIGVVMLAHLFFISWLYKVTRYMPRGADNVRHGHESITWASLAATNKRMAAISSFLITASLTAYLPLTQFCFSVLDINAHKTDDRPNIEGTIAAHFVNKPYWGLIVFEAIALLITFSVPLPFVLVSSIRSNRPRGSLENAKVTYDLDGEEVPFDDKVYARLVASDPSQLRCPYRSLYNGFEQSWSTYKVMQLVAKAMLAVVVVASARNVSTGGIVVCGVYFMVVLLTTISRPFIDPVNDLMESSAKLTALVTAVGGTLGAWAQRNDMHSKYVNGFLAFVLVVHFANLWVMLTVTLLGVANTRTLIKNWLGWLSFSDTTRMIDDARAQDIIPHWDLNKEAKHRVWQAFWRAVLYDLAPDHEQFAVHDEDHVKASPAASRLMALDQAVISAGIRRVSSHWRGKQQRYTTRLRQVVRTALEGIDVYWNEEIGVRDGHLDSASCFGKMYVVPYPFHCVIVYDNTNDEAIIWDEVDESAPRDSKLHSNLAKLLFLNFSPAIVAKRELRQKIRALADLKTPVRFPFSRVEKAVVTDYYEWTPIEGFKPMKVQYKAVVEFTCHYTCGVFKVKTSGDSVSKGGTKRPMADGFIVTMTYKDGRGYAKAPQTGKRVEITGRKAVRDSDHFGLNPDMEENEYLKQIFEQTRGSWELGIQKMRAEHREYRRQLIAIHSEANSVLSDDFWYFVYNNQYLSRKDLERYLTTRETNPLLRQMPQTHEKALDALYLRQRFILKSPSHKLWYIFWDDVYARNSGMTRLIPNGEPKPGRACRADFDPNSATSICYKKKDRKDLEDWLSERRLFSQTRMFHPGLLHLLYDEMKKLDEGADPKNIMKLRPGGRSFKRRSMITSMVWRPTA</sequence>
<keyword evidence="2" id="KW-1133">Transmembrane helix</keyword>
<evidence type="ECO:0000256" key="2">
    <source>
        <dbReference type="SAM" id="Phobius"/>
    </source>
</evidence>
<feature type="region of interest" description="Disordered" evidence="1">
    <location>
        <begin position="79"/>
        <end position="382"/>
    </location>
</feature>
<feature type="transmembrane region" description="Helical" evidence="2">
    <location>
        <begin position="967"/>
        <end position="991"/>
    </location>
</feature>
<accession>A0A8T1W7U0</accession>
<feature type="transmembrane region" description="Helical" evidence="2">
    <location>
        <begin position="1109"/>
        <end position="1128"/>
    </location>
</feature>
<comment type="caution">
    <text evidence="3">The sequence shown here is derived from an EMBL/GenBank/DDBJ whole genome shotgun (WGS) entry which is preliminary data.</text>
</comment>
<dbReference type="Proteomes" id="UP000694044">
    <property type="component" value="Unassembled WGS sequence"/>
</dbReference>
<keyword evidence="4" id="KW-1185">Reference proteome</keyword>
<gene>
    <name evidence="3" type="ORF">PHYPSEUDO_012898</name>
</gene>
<feature type="compositionally biased region" description="Basic and acidic residues" evidence="1">
    <location>
        <begin position="215"/>
        <end position="225"/>
    </location>
</feature>
<evidence type="ECO:0000313" key="3">
    <source>
        <dbReference type="EMBL" id="KAG7388240.1"/>
    </source>
</evidence>
<evidence type="ECO:0000313" key="4">
    <source>
        <dbReference type="Proteomes" id="UP000694044"/>
    </source>
</evidence>
<feature type="compositionally biased region" description="Acidic residues" evidence="1">
    <location>
        <begin position="89"/>
        <end position="102"/>
    </location>
</feature>
<keyword evidence="2" id="KW-0812">Transmembrane</keyword>
<name>A0A8T1W7U0_9STRA</name>
<proteinExistence type="predicted"/>
<feature type="transmembrane region" description="Helical" evidence="2">
    <location>
        <begin position="915"/>
        <end position="933"/>
    </location>
</feature>
<feature type="transmembrane region" description="Helical" evidence="2">
    <location>
        <begin position="1140"/>
        <end position="1165"/>
    </location>
</feature>
<reference evidence="3" key="1">
    <citation type="submission" date="2021-02" db="EMBL/GenBank/DDBJ databases">
        <authorList>
            <person name="Palmer J.M."/>
        </authorList>
    </citation>
    <scope>NUCLEOTIDE SEQUENCE</scope>
    <source>
        <strain evidence="3">SCRP734</strain>
    </source>
</reference>
<feature type="compositionally biased region" description="Low complexity" evidence="1">
    <location>
        <begin position="277"/>
        <end position="287"/>
    </location>
</feature>
<feature type="region of interest" description="Disordered" evidence="1">
    <location>
        <begin position="399"/>
        <end position="439"/>
    </location>
</feature>
<feature type="compositionally biased region" description="Basic and acidic residues" evidence="1">
    <location>
        <begin position="302"/>
        <end position="316"/>
    </location>
</feature>